<dbReference type="GO" id="GO:0016020">
    <property type="term" value="C:membrane"/>
    <property type="evidence" value="ECO:0007669"/>
    <property type="project" value="UniProtKB-SubCell"/>
</dbReference>
<organism evidence="7 9">
    <name type="scientific">Auxenochlorella protothecoides</name>
    <name type="common">Green microalga</name>
    <name type="synonym">Chlorella protothecoides</name>
    <dbReference type="NCBI Taxonomy" id="3075"/>
    <lineage>
        <taxon>Eukaryota</taxon>
        <taxon>Viridiplantae</taxon>
        <taxon>Chlorophyta</taxon>
        <taxon>core chlorophytes</taxon>
        <taxon>Trebouxiophyceae</taxon>
        <taxon>Chlorellales</taxon>
        <taxon>Chlorellaceae</taxon>
        <taxon>Auxenochlorella</taxon>
    </lineage>
</organism>
<evidence type="ECO:0000313" key="7">
    <source>
        <dbReference type="EMBL" id="KFM26902.1"/>
    </source>
</evidence>
<dbReference type="PANTHER" id="PTHR11266:SF17">
    <property type="entry name" value="PROTEIN MPV17"/>
    <property type="match status" value="1"/>
</dbReference>
<dbReference type="STRING" id="3075.A0A087SME8"/>
<dbReference type="KEGG" id="apro:F751_4963"/>
<dbReference type="Proteomes" id="UP000279271">
    <property type="component" value="Unassembled WGS sequence"/>
</dbReference>
<keyword evidence="3 6" id="KW-0812">Transmembrane</keyword>
<reference evidence="8" key="4">
    <citation type="submission" date="2018-11" db="EMBL/GenBank/DDBJ databases">
        <title>Characterization of plant carbon substrate utilization by Auxenochlorella protothecoides.</title>
        <authorList>
            <person name="Vogler B.W."/>
            <person name="Starkenburg S.R."/>
            <person name="Sudasinghe N."/>
            <person name="Schambach J.Y."/>
            <person name="Rollin J.A."/>
            <person name="Pattathil S."/>
            <person name="Barry A.N."/>
        </authorList>
    </citation>
    <scope>NUCLEOTIDE SEQUENCE [LARGE SCALE GENOMIC DNA]</scope>
    <source>
        <strain evidence="8">UTEX 25</strain>
    </source>
</reference>
<dbReference type="RefSeq" id="XP_011399850.1">
    <property type="nucleotide sequence ID" value="XM_011401548.1"/>
</dbReference>
<evidence type="ECO:0000313" key="8">
    <source>
        <dbReference type="EMBL" id="RMZ52173.1"/>
    </source>
</evidence>
<dbReference type="EMBL" id="KL662137">
    <property type="protein sequence ID" value="KFM26902.1"/>
    <property type="molecule type" value="Genomic_DNA"/>
</dbReference>
<dbReference type="PANTHER" id="PTHR11266">
    <property type="entry name" value="PEROXISOMAL MEMBRANE PROTEIN 2, PXMP2 MPV17"/>
    <property type="match status" value="1"/>
</dbReference>
<dbReference type="AlphaFoldDB" id="A0A087SME8"/>
<accession>A0A087SME8</accession>
<dbReference type="OrthoDB" id="430207at2759"/>
<dbReference type="eggNOG" id="KOG1944">
    <property type="taxonomic scope" value="Eukaryota"/>
</dbReference>
<protein>
    <submittedName>
        <fullName evidence="7">PXMP2/4 family protein 4</fullName>
    </submittedName>
</protein>
<keyword evidence="9" id="KW-1185">Reference proteome</keyword>
<sequence length="186" mass="21085">MSLPTSLATVLLDSPGWAWLHYNSHLAINPVQTKAVTSFVSAVLGDALAQRLSRPADARLWRYDWARTARLAFFNGAFMGPLGHYYYGLLDENVLPDTPKSAAAITSKLFIDQMMWAPICTLIFYVYKCFLEGRPRDCIKEVKQKWGPTTYASWKLWIPAHIFNFAVVPTQQRILYANVISVRPEG</sequence>
<comment type="subcellular location">
    <subcellularLocation>
        <location evidence="1">Membrane</location>
        <topology evidence="1">Multi-pass membrane protein</topology>
    </subcellularLocation>
</comment>
<dbReference type="InterPro" id="IPR007248">
    <property type="entry name" value="Mpv17_PMP22"/>
</dbReference>
<comment type="similarity">
    <text evidence="2 6">Belongs to the peroxisomal membrane protein PXMP2/4 family.</text>
</comment>
<evidence type="ECO:0000313" key="9">
    <source>
        <dbReference type="Proteomes" id="UP000028924"/>
    </source>
</evidence>
<dbReference type="EMBL" id="QOKY01000213">
    <property type="protein sequence ID" value="RMZ52173.1"/>
    <property type="molecule type" value="Genomic_DNA"/>
</dbReference>
<evidence type="ECO:0000256" key="5">
    <source>
        <dbReference type="ARBA" id="ARBA00023136"/>
    </source>
</evidence>
<dbReference type="GO" id="GO:0005737">
    <property type="term" value="C:cytoplasm"/>
    <property type="evidence" value="ECO:0007669"/>
    <property type="project" value="TreeGrafter"/>
</dbReference>
<evidence type="ECO:0000256" key="2">
    <source>
        <dbReference type="ARBA" id="ARBA00006824"/>
    </source>
</evidence>
<dbReference type="Pfam" id="PF04117">
    <property type="entry name" value="Mpv17_PMP22"/>
    <property type="match status" value="1"/>
</dbReference>
<evidence type="ECO:0000256" key="1">
    <source>
        <dbReference type="ARBA" id="ARBA00004141"/>
    </source>
</evidence>
<evidence type="ECO:0000256" key="3">
    <source>
        <dbReference type="ARBA" id="ARBA00022692"/>
    </source>
</evidence>
<keyword evidence="5 6" id="KW-0472">Membrane</keyword>
<gene>
    <name evidence="8" type="ORF">APUTEX25_001563</name>
    <name evidence="7" type="ORF">F751_4963</name>
</gene>
<keyword evidence="4 6" id="KW-1133">Transmembrane helix</keyword>
<feature type="transmembrane region" description="Helical" evidence="6">
    <location>
        <begin position="109"/>
        <end position="127"/>
    </location>
</feature>
<evidence type="ECO:0000256" key="4">
    <source>
        <dbReference type="ARBA" id="ARBA00022989"/>
    </source>
</evidence>
<evidence type="ECO:0000313" key="10">
    <source>
        <dbReference type="Proteomes" id="UP000279271"/>
    </source>
</evidence>
<reference evidence="7 9" key="1">
    <citation type="journal article" date="2014" name="BMC Genomics">
        <title>Oil accumulation mechanisms of the oleaginous microalga Chlorella protothecoides revealed through its genome, transcriptomes, and proteomes.</title>
        <authorList>
            <person name="Gao C."/>
            <person name="Wang Y."/>
            <person name="Shen Y."/>
            <person name="Yan D."/>
            <person name="He X."/>
            <person name="Dai J."/>
            <person name="Wu Q."/>
        </authorList>
    </citation>
    <scope>NUCLEOTIDE SEQUENCE [LARGE SCALE GENOMIC DNA]</scope>
    <source>
        <strain evidence="7 9">0710</strain>
    </source>
</reference>
<evidence type="ECO:0000256" key="6">
    <source>
        <dbReference type="RuleBase" id="RU363053"/>
    </source>
</evidence>
<reference evidence="10" key="2">
    <citation type="journal article" date="2018" name="Algal Res.">
        <title>Characterization of plant carbon substrate utilization by Auxenochlorella protothecoides.</title>
        <authorList>
            <person name="Vogler B.W."/>
            <person name="Starkenburg S.R."/>
            <person name="Sudasinghe N."/>
            <person name="Schambach J.Y."/>
            <person name="Rollin J.A."/>
            <person name="Pattathil S."/>
            <person name="Barry A.N."/>
        </authorList>
    </citation>
    <scope>NUCLEOTIDE SEQUENCE [LARGE SCALE GENOMIC DNA]</scope>
    <source>
        <strain evidence="10">UTEX 25</strain>
    </source>
</reference>
<reference evidence="8" key="3">
    <citation type="submission" date="2018-10" db="EMBL/GenBank/DDBJ databases">
        <authorList>
            <person name="Hovde B."/>
            <person name="Zhang X."/>
        </authorList>
    </citation>
    <scope>NUCLEOTIDE SEQUENCE [LARGE SCALE GENOMIC DNA]</scope>
    <source>
        <strain evidence="8">UTEX 25</strain>
    </source>
</reference>
<feature type="transmembrane region" description="Helical" evidence="6">
    <location>
        <begin position="71"/>
        <end position="89"/>
    </location>
</feature>
<proteinExistence type="inferred from homology"/>
<dbReference type="Proteomes" id="UP000028924">
    <property type="component" value="Unassembled WGS sequence"/>
</dbReference>
<name>A0A087SME8_AUXPR</name>
<dbReference type="GeneID" id="23616354"/>